<organism evidence="2 3">
    <name type="scientific">Cinnamomum micranthum f. kanehirae</name>
    <dbReference type="NCBI Taxonomy" id="337451"/>
    <lineage>
        <taxon>Eukaryota</taxon>
        <taxon>Viridiplantae</taxon>
        <taxon>Streptophyta</taxon>
        <taxon>Embryophyta</taxon>
        <taxon>Tracheophyta</taxon>
        <taxon>Spermatophyta</taxon>
        <taxon>Magnoliopsida</taxon>
        <taxon>Magnoliidae</taxon>
        <taxon>Laurales</taxon>
        <taxon>Lauraceae</taxon>
        <taxon>Cinnamomum</taxon>
    </lineage>
</organism>
<comment type="caution">
    <text evidence="2">The sequence shown here is derived from an EMBL/GenBank/DDBJ whole genome shotgun (WGS) entry which is preliminary data.</text>
</comment>
<dbReference type="AlphaFoldDB" id="A0A443PMT9"/>
<evidence type="ECO:0000313" key="3">
    <source>
        <dbReference type="Proteomes" id="UP000283530"/>
    </source>
</evidence>
<name>A0A443PMT9_9MAGN</name>
<evidence type="ECO:0000256" key="1">
    <source>
        <dbReference type="ARBA" id="ARBA00022679"/>
    </source>
</evidence>
<reference evidence="2 3" key="1">
    <citation type="journal article" date="2019" name="Nat. Plants">
        <title>Stout camphor tree genome fills gaps in understanding of flowering plant genome evolution.</title>
        <authorList>
            <person name="Chaw S.M."/>
            <person name="Liu Y.C."/>
            <person name="Wu Y.W."/>
            <person name="Wang H.Y."/>
            <person name="Lin C.I."/>
            <person name="Wu C.S."/>
            <person name="Ke H.M."/>
            <person name="Chang L.Y."/>
            <person name="Hsu C.Y."/>
            <person name="Yang H.T."/>
            <person name="Sudianto E."/>
            <person name="Hsu M.H."/>
            <person name="Wu K.P."/>
            <person name="Wang L.N."/>
            <person name="Leebens-Mack J.H."/>
            <person name="Tsai I.J."/>
        </authorList>
    </citation>
    <scope>NUCLEOTIDE SEQUENCE [LARGE SCALE GENOMIC DNA]</scope>
    <source>
        <strain evidence="3">cv. Chaw 1501</strain>
        <tissue evidence="2">Young leaves</tissue>
    </source>
</reference>
<sequence>MESVGEGVPMLCWPCFWDQKVNARYVSHVWKVGVELESVLERGEVERVIKLLTVDEEGAEIRKKAKELKESTERAGREGGSSFIALNSLNELIRSM</sequence>
<dbReference type="SUPFAM" id="SSF53756">
    <property type="entry name" value="UDP-Glycosyltransferase/glycogen phosphorylase"/>
    <property type="match status" value="1"/>
</dbReference>
<dbReference type="EMBL" id="QPKB01000009">
    <property type="protein sequence ID" value="RWR92080.1"/>
    <property type="molecule type" value="Genomic_DNA"/>
</dbReference>
<dbReference type="PANTHER" id="PTHR48045">
    <property type="entry name" value="UDP-GLYCOSYLTRANSFERASE 72B1"/>
    <property type="match status" value="1"/>
</dbReference>
<accession>A0A443PMT9</accession>
<keyword evidence="1 2" id="KW-0808">Transferase</keyword>
<dbReference type="InterPro" id="IPR002213">
    <property type="entry name" value="UDP_glucos_trans"/>
</dbReference>
<proteinExistence type="predicted"/>
<protein>
    <submittedName>
        <fullName evidence="2">UDP-glucose iridoid glucosyltransferase-like protein</fullName>
    </submittedName>
</protein>
<dbReference type="GO" id="GO:0008194">
    <property type="term" value="F:UDP-glycosyltransferase activity"/>
    <property type="evidence" value="ECO:0007669"/>
    <property type="project" value="InterPro"/>
</dbReference>
<dbReference type="OrthoDB" id="5835829at2759"/>
<keyword evidence="3" id="KW-1185">Reference proteome</keyword>
<dbReference type="Proteomes" id="UP000283530">
    <property type="component" value="Unassembled WGS sequence"/>
</dbReference>
<evidence type="ECO:0000313" key="2">
    <source>
        <dbReference type="EMBL" id="RWR92080.1"/>
    </source>
</evidence>
<dbReference type="Pfam" id="PF00201">
    <property type="entry name" value="UDPGT"/>
    <property type="match status" value="1"/>
</dbReference>
<gene>
    <name evidence="2" type="ORF">CKAN_02127300</name>
</gene>
<dbReference type="Gene3D" id="3.40.50.2000">
    <property type="entry name" value="Glycogen Phosphorylase B"/>
    <property type="match status" value="1"/>
</dbReference>
<dbReference type="PANTHER" id="PTHR48045:SF30">
    <property type="entry name" value="UDP-GLYCOSYLTRANSFERASE 76H1-LIKE"/>
    <property type="match status" value="1"/>
</dbReference>